<keyword evidence="2" id="KW-1185">Reference proteome</keyword>
<dbReference type="EMBL" id="JANBUN010002803">
    <property type="protein sequence ID" value="KAJ2793634.1"/>
    <property type="molecule type" value="Genomic_DNA"/>
</dbReference>
<dbReference type="Proteomes" id="UP001140087">
    <property type="component" value="Unassembled WGS sequence"/>
</dbReference>
<gene>
    <name evidence="1" type="primary">SPT7</name>
    <name evidence="1" type="ORF">H4R21_005815</name>
</gene>
<sequence>PTAVRDIHGDYAQRPDPPAPLELRAPAARQLLQRSAAFMMAHTGFDSVSKSAMACLTDFLADFIGNLGRTLRSYRDRHSRTMSTEAIVAHALYANGTEDLADLEYYMRGEIPRYGAKLADLHRKLQRAHQDALEAGAGAGPRPIADGEVDDAFMAGMAGGLAELGDDFFGFKELGLAKELGVEQLTVPQRLWADRTAAGAGADAAATAADGALLQALPPQWPPVVGPDGHIGLLHAFIADKLQSAAAIPEDEDIAPKARYGAARPKAPPPNYLTHPATHKHVGSGMPPPTAERAAKKRPTKSTKKRPAAAAAATSQ</sequence>
<evidence type="ECO:0000313" key="1">
    <source>
        <dbReference type="EMBL" id="KAJ2793634.1"/>
    </source>
</evidence>
<feature type="non-terminal residue" evidence="1">
    <location>
        <position position="1"/>
    </location>
</feature>
<organism evidence="1 2">
    <name type="scientific">Coemansia helicoidea</name>
    <dbReference type="NCBI Taxonomy" id="1286919"/>
    <lineage>
        <taxon>Eukaryota</taxon>
        <taxon>Fungi</taxon>
        <taxon>Fungi incertae sedis</taxon>
        <taxon>Zoopagomycota</taxon>
        <taxon>Kickxellomycotina</taxon>
        <taxon>Kickxellomycetes</taxon>
        <taxon>Kickxellales</taxon>
        <taxon>Kickxellaceae</taxon>
        <taxon>Coemansia</taxon>
    </lineage>
</organism>
<comment type="caution">
    <text evidence="1">The sequence shown here is derived from an EMBL/GenBank/DDBJ whole genome shotgun (WGS) entry which is preliminary data.</text>
</comment>
<accession>A0ACC1KRB0</accession>
<name>A0ACC1KRB0_9FUNG</name>
<evidence type="ECO:0000313" key="2">
    <source>
        <dbReference type="Proteomes" id="UP001140087"/>
    </source>
</evidence>
<proteinExistence type="predicted"/>
<reference evidence="1" key="1">
    <citation type="submission" date="2022-07" db="EMBL/GenBank/DDBJ databases">
        <title>Phylogenomic reconstructions and comparative analyses of Kickxellomycotina fungi.</title>
        <authorList>
            <person name="Reynolds N.K."/>
            <person name="Stajich J.E."/>
            <person name="Barry K."/>
            <person name="Grigoriev I.V."/>
            <person name="Crous P."/>
            <person name="Smith M.E."/>
        </authorList>
    </citation>
    <scope>NUCLEOTIDE SEQUENCE</scope>
    <source>
        <strain evidence="1">BCRC 34780</strain>
    </source>
</reference>
<protein>
    <submittedName>
        <fullName evidence="1">Transcriptional activator spt7</fullName>
    </submittedName>
</protein>